<feature type="transmembrane region" description="Helical" evidence="9">
    <location>
        <begin position="18"/>
        <end position="35"/>
    </location>
</feature>
<proteinExistence type="predicted"/>
<keyword evidence="9" id="KW-0472">Membrane</keyword>
<keyword evidence="6" id="KW-0862">Zinc</keyword>
<evidence type="ECO:0000259" key="10">
    <source>
        <dbReference type="Pfam" id="PF01551"/>
    </source>
</evidence>
<dbReference type="GO" id="GO:0004222">
    <property type="term" value="F:metalloendopeptidase activity"/>
    <property type="evidence" value="ECO:0007669"/>
    <property type="project" value="TreeGrafter"/>
</dbReference>
<dbReference type="InterPro" id="IPR011055">
    <property type="entry name" value="Dup_hybrid_motif"/>
</dbReference>
<evidence type="ECO:0000259" key="11">
    <source>
        <dbReference type="Pfam" id="PF19425"/>
    </source>
</evidence>
<keyword evidence="9" id="KW-0812">Transmembrane</keyword>
<dbReference type="GO" id="GO:0046872">
    <property type="term" value="F:metal ion binding"/>
    <property type="evidence" value="ECO:0007669"/>
    <property type="project" value="UniProtKB-KW"/>
</dbReference>
<dbReference type="Gene3D" id="3.10.450.350">
    <property type="match status" value="2"/>
</dbReference>
<dbReference type="EMBL" id="CCSB01000001">
    <property type="protein sequence ID" value="CDZ75744.1"/>
    <property type="molecule type" value="Genomic_DNA"/>
</dbReference>
<keyword evidence="7" id="KW-0482">Metalloprotease</keyword>
<dbReference type="STRING" id="1034943.BN59_00002"/>
<evidence type="ECO:0000256" key="3">
    <source>
        <dbReference type="ARBA" id="ARBA00022670"/>
    </source>
</evidence>
<evidence type="ECO:0000256" key="6">
    <source>
        <dbReference type="ARBA" id="ARBA00022833"/>
    </source>
</evidence>
<dbReference type="InterPro" id="IPR050570">
    <property type="entry name" value="Cell_wall_metabolism_enzyme"/>
</dbReference>
<dbReference type="Pfam" id="PF19425">
    <property type="entry name" value="Csd3_N2"/>
    <property type="match status" value="1"/>
</dbReference>
<feature type="domain" description="Csd3-like second N-terminal" evidence="11">
    <location>
        <begin position="229"/>
        <end position="350"/>
    </location>
</feature>
<feature type="compositionally biased region" description="Low complexity" evidence="8">
    <location>
        <begin position="59"/>
        <end position="68"/>
    </location>
</feature>
<reference evidence="12 13" key="1">
    <citation type="submission" date="2014-06" db="EMBL/GenBank/DDBJ databases">
        <authorList>
            <person name="Urmite Genomes Urmite Genomes"/>
        </authorList>
    </citation>
    <scope>NUCLEOTIDE SEQUENCE [LARGE SCALE GENOMIC DNA]</scope>
</reference>
<dbReference type="InterPro" id="IPR045834">
    <property type="entry name" value="Csd3_N2"/>
</dbReference>
<dbReference type="GO" id="GO:0006508">
    <property type="term" value="P:proteolysis"/>
    <property type="evidence" value="ECO:0007669"/>
    <property type="project" value="UniProtKB-KW"/>
</dbReference>
<keyword evidence="5" id="KW-0378">Hydrolase</keyword>
<dbReference type="SUPFAM" id="SSF51261">
    <property type="entry name" value="Duplicated hybrid motif"/>
    <property type="match status" value="1"/>
</dbReference>
<organism evidence="12 13">
    <name type="scientific">Legionella massiliensis</name>
    <dbReference type="NCBI Taxonomy" id="1034943"/>
    <lineage>
        <taxon>Bacteria</taxon>
        <taxon>Pseudomonadati</taxon>
        <taxon>Pseudomonadota</taxon>
        <taxon>Gammaproteobacteria</taxon>
        <taxon>Legionellales</taxon>
        <taxon>Legionellaceae</taxon>
        <taxon>Legionella</taxon>
    </lineage>
</organism>
<dbReference type="PANTHER" id="PTHR21666">
    <property type="entry name" value="PEPTIDASE-RELATED"/>
    <property type="match status" value="1"/>
</dbReference>
<accession>A0A078KVE7</accession>
<comment type="subcellular location">
    <subcellularLocation>
        <location evidence="2">Cell envelope</location>
    </subcellularLocation>
</comment>
<evidence type="ECO:0000256" key="1">
    <source>
        <dbReference type="ARBA" id="ARBA00001947"/>
    </source>
</evidence>
<evidence type="ECO:0000256" key="9">
    <source>
        <dbReference type="SAM" id="Phobius"/>
    </source>
</evidence>
<feature type="compositionally biased region" description="Basic and acidic residues" evidence="8">
    <location>
        <begin position="91"/>
        <end position="100"/>
    </location>
</feature>
<dbReference type="InterPro" id="IPR016047">
    <property type="entry name" value="M23ase_b-sheet_dom"/>
</dbReference>
<comment type="cofactor">
    <cofactor evidence="1">
        <name>Zn(2+)</name>
        <dbReference type="ChEBI" id="CHEBI:29105"/>
    </cofactor>
</comment>
<dbReference type="Gene3D" id="2.70.70.10">
    <property type="entry name" value="Glucose Permease (Domain IIA)"/>
    <property type="match status" value="1"/>
</dbReference>
<feature type="compositionally biased region" description="Low complexity" evidence="8">
    <location>
        <begin position="101"/>
        <end position="110"/>
    </location>
</feature>
<name>A0A078KVE7_9GAMM</name>
<dbReference type="CDD" id="cd12797">
    <property type="entry name" value="M23_peptidase"/>
    <property type="match status" value="1"/>
</dbReference>
<dbReference type="AlphaFoldDB" id="A0A078KVE7"/>
<sequence length="508" mass="56909">MDQRPNVSLENSSKPSKVMALIALVIAIALPFILVKSFPNKQKANYDAEQAQAAEELQETLLPTPEVTESVKQRPDTSISEHSLAAAKTRPAGESKKDRVATATTASPRTTTASAVKEKIQTESKQAKTKVVVERDSGPKTLVTRRRDSLAAVFSRIGLNRQLLQTITKENPRIKSLTRLRPNEKLEYHIKNRTLEKMNIPYSNTQSLVLYRDGQHYRTKINPYKITSQNHHVTATVRGSLYTTAKRYNISYKLIQQMTEILAWDINFAKDIRANDQFTIVYRTTMANDRVIGTGEIVAVSYRNRGKTFQAVLHTSRSGRSDYYSPKGNSLKNAFNRYPLRFTHISSTFSAARNHPILRYKRPHKGVDLAAPIGTPIMATGDGRIEIIGRQSGYGNMIKIKHNNTYNTIYGHMLRFQKGLSKGTYVKKGQIIGYVGQSGLATGPHCHYEFHINQNPKNPTTVDLPRGDSVPAREMASFRANSNKLLSLIKSLESGHFAKANRKGTRVG</sequence>
<gene>
    <name evidence="12" type="ORF">BN59_00002</name>
</gene>
<dbReference type="RefSeq" id="WP_043872405.1">
    <property type="nucleotide sequence ID" value="NZ_CCVW01000001.1"/>
</dbReference>
<keyword evidence="13" id="KW-1185">Reference proteome</keyword>
<protein>
    <submittedName>
        <fullName evidence="12">Glycyl-glycine endopeptidase ALE-1</fullName>
    </submittedName>
</protein>
<dbReference type="Pfam" id="PF01551">
    <property type="entry name" value="Peptidase_M23"/>
    <property type="match status" value="1"/>
</dbReference>
<evidence type="ECO:0000256" key="7">
    <source>
        <dbReference type="ARBA" id="ARBA00023049"/>
    </source>
</evidence>
<dbReference type="GO" id="GO:0030313">
    <property type="term" value="C:cell envelope"/>
    <property type="evidence" value="ECO:0007669"/>
    <property type="project" value="UniProtKB-SubCell"/>
</dbReference>
<dbReference type="eggNOG" id="COG0739">
    <property type="taxonomic scope" value="Bacteria"/>
</dbReference>
<dbReference type="PANTHER" id="PTHR21666:SF288">
    <property type="entry name" value="CELL DIVISION PROTEIN YTFB"/>
    <property type="match status" value="1"/>
</dbReference>
<dbReference type="OrthoDB" id="9805070at2"/>
<evidence type="ECO:0000256" key="8">
    <source>
        <dbReference type="SAM" id="MobiDB-lite"/>
    </source>
</evidence>
<keyword evidence="9" id="KW-1133">Transmembrane helix</keyword>
<feature type="region of interest" description="Disordered" evidence="8">
    <location>
        <begin position="59"/>
        <end position="110"/>
    </location>
</feature>
<feature type="domain" description="M23ase beta-sheet core" evidence="10">
    <location>
        <begin position="363"/>
        <end position="459"/>
    </location>
</feature>
<evidence type="ECO:0000256" key="4">
    <source>
        <dbReference type="ARBA" id="ARBA00022723"/>
    </source>
</evidence>
<evidence type="ECO:0000313" key="12">
    <source>
        <dbReference type="EMBL" id="CDZ75744.1"/>
    </source>
</evidence>
<evidence type="ECO:0000256" key="2">
    <source>
        <dbReference type="ARBA" id="ARBA00004196"/>
    </source>
</evidence>
<keyword evidence="3" id="KW-0645">Protease</keyword>
<evidence type="ECO:0000256" key="5">
    <source>
        <dbReference type="ARBA" id="ARBA00022801"/>
    </source>
</evidence>
<keyword evidence="4" id="KW-0479">Metal-binding</keyword>
<dbReference type="Proteomes" id="UP000044071">
    <property type="component" value="Unassembled WGS sequence"/>
</dbReference>
<evidence type="ECO:0000313" key="13">
    <source>
        <dbReference type="Proteomes" id="UP000044071"/>
    </source>
</evidence>